<dbReference type="PIRSF" id="PIRSF016487">
    <property type="entry name" value="CYTH_UCP016487"/>
    <property type="match status" value="1"/>
</dbReference>
<name>A0ABQ1WG73_9FLAO</name>
<dbReference type="RefSeq" id="WP_011711231.1">
    <property type="nucleotide sequence ID" value="NZ_BMIX01000002.1"/>
</dbReference>
<evidence type="ECO:0000259" key="1">
    <source>
        <dbReference type="PROSITE" id="PS51707"/>
    </source>
</evidence>
<dbReference type="EMBL" id="BMIX01000002">
    <property type="protein sequence ID" value="GGG29588.1"/>
    <property type="molecule type" value="Genomic_DNA"/>
</dbReference>
<dbReference type="PANTHER" id="PTHR40114">
    <property type="entry name" value="SLR0698 PROTEIN"/>
    <property type="match status" value="1"/>
</dbReference>
<dbReference type="InterPro" id="IPR012042">
    <property type="entry name" value="NeuTTM/CthTTM-like"/>
</dbReference>
<dbReference type="PROSITE" id="PS51707">
    <property type="entry name" value="CYTH"/>
    <property type="match status" value="1"/>
</dbReference>
<keyword evidence="3" id="KW-1185">Reference proteome</keyword>
<dbReference type="InterPro" id="IPR023577">
    <property type="entry name" value="CYTH_domain"/>
</dbReference>
<gene>
    <name evidence="2" type="ORF">GCM10011532_11310</name>
</gene>
<proteinExistence type="predicted"/>
<dbReference type="SMART" id="SM01118">
    <property type="entry name" value="CYTH"/>
    <property type="match status" value="1"/>
</dbReference>
<evidence type="ECO:0000313" key="2">
    <source>
        <dbReference type="EMBL" id="GGG29588.1"/>
    </source>
</evidence>
<dbReference type="Pfam" id="PF01928">
    <property type="entry name" value="CYTH"/>
    <property type="match status" value="1"/>
</dbReference>
<dbReference type="InterPro" id="IPR033469">
    <property type="entry name" value="CYTH-like_dom_sf"/>
</dbReference>
<sequence>MQEIERKFLVTSDKFKEQASKKTLFIQAYLNTHPERTIRIRISGDNAFMTIKGKSSENGLSRFEWEKKIPLGEAKELLKLCEPGKIEKYRHLIPFGDHTYEVDEFLENNNGLVIAEVELQSEDEKFKKPDWLGKEVTGNLDYYNSSLIAKPFKNWK</sequence>
<dbReference type="CDD" id="cd07891">
    <property type="entry name" value="CYTH-like_CthTTM-like_1"/>
    <property type="match status" value="1"/>
</dbReference>
<comment type="caution">
    <text evidence="2">The sequence shown here is derived from an EMBL/GenBank/DDBJ whole genome shotgun (WGS) entry which is preliminary data.</text>
</comment>
<organism evidence="2 3">
    <name type="scientific">Christiangramia forsetii</name>
    <dbReference type="NCBI Taxonomy" id="411153"/>
    <lineage>
        <taxon>Bacteria</taxon>
        <taxon>Pseudomonadati</taxon>
        <taxon>Bacteroidota</taxon>
        <taxon>Flavobacteriia</taxon>
        <taxon>Flavobacteriales</taxon>
        <taxon>Flavobacteriaceae</taxon>
        <taxon>Christiangramia</taxon>
    </lineage>
</organism>
<feature type="domain" description="CYTH" evidence="1">
    <location>
        <begin position="1"/>
        <end position="156"/>
    </location>
</feature>
<evidence type="ECO:0000313" key="3">
    <source>
        <dbReference type="Proteomes" id="UP000605733"/>
    </source>
</evidence>
<dbReference type="SUPFAM" id="SSF55154">
    <property type="entry name" value="CYTH-like phosphatases"/>
    <property type="match status" value="1"/>
</dbReference>
<dbReference type="Gene3D" id="2.40.320.10">
    <property type="entry name" value="Hypothetical Protein Pfu-838710-001"/>
    <property type="match status" value="1"/>
</dbReference>
<dbReference type="Proteomes" id="UP000605733">
    <property type="component" value="Unassembled WGS sequence"/>
</dbReference>
<accession>A0ABQ1WG73</accession>
<dbReference type="PANTHER" id="PTHR40114:SF1">
    <property type="entry name" value="SLR0698 PROTEIN"/>
    <property type="match status" value="1"/>
</dbReference>
<reference evidence="3" key="1">
    <citation type="journal article" date="2019" name="Int. J. Syst. Evol. Microbiol.">
        <title>The Global Catalogue of Microorganisms (GCM) 10K type strain sequencing project: providing services to taxonomists for standard genome sequencing and annotation.</title>
        <authorList>
            <consortium name="The Broad Institute Genomics Platform"/>
            <consortium name="The Broad Institute Genome Sequencing Center for Infectious Disease"/>
            <person name="Wu L."/>
            <person name="Ma J."/>
        </authorList>
    </citation>
    <scope>NUCLEOTIDE SEQUENCE [LARGE SCALE GENOMIC DNA]</scope>
    <source>
        <strain evidence="3">CGMCC 1.15422</strain>
    </source>
</reference>
<protein>
    <submittedName>
        <fullName evidence="2">CYTH domain-containing protein</fullName>
    </submittedName>
</protein>